<reference evidence="2" key="2">
    <citation type="submission" date="2024-03" db="EMBL/GenBank/DDBJ databases">
        <title>The Genome Sequence of Enterococcus sp. DIV0242b.</title>
        <authorList>
            <consortium name="The Broad Institute Genomics Platform"/>
            <consortium name="The Broad Institute Microbial Omics Core"/>
            <consortium name="The Broad Institute Genomic Center for Infectious Diseases"/>
            <person name="Earl A."/>
            <person name="Manson A."/>
            <person name="Gilmore M."/>
            <person name="Schwartman J."/>
            <person name="Shea T."/>
            <person name="Abouelleil A."/>
            <person name="Cao P."/>
            <person name="Chapman S."/>
            <person name="Cusick C."/>
            <person name="Young S."/>
            <person name="Neafsey D."/>
            <person name="Nusbaum C."/>
            <person name="Birren B."/>
        </authorList>
    </citation>
    <scope>NUCLEOTIDE SEQUENCE</scope>
    <source>
        <strain evidence="2">9E7_DIV0242</strain>
    </source>
</reference>
<dbReference type="RefSeq" id="WP_339101894.1">
    <property type="nucleotide sequence ID" value="NZ_CP147247.1"/>
</dbReference>
<dbReference type="GO" id="GO:0003677">
    <property type="term" value="F:DNA binding"/>
    <property type="evidence" value="ECO:0007669"/>
    <property type="project" value="InterPro"/>
</dbReference>
<dbReference type="AlphaFoldDB" id="A0AAQ3XZR9"/>
<gene>
    <name evidence="2" type="ORF">A5888_000532</name>
</gene>
<feature type="domain" description="HTH cro/C1-type" evidence="1">
    <location>
        <begin position="80"/>
        <end position="101"/>
    </location>
</feature>
<accession>A0AAQ3XZR9</accession>
<dbReference type="PROSITE" id="PS50943">
    <property type="entry name" value="HTH_CROC1"/>
    <property type="match status" value="1"/>
</dbReference>
<proteinExistence type="predicted"/>
<evidence type="ECO:0000313" key="3">
    <source>
        <dbReference type="Proteomes" id="UP000195141"/>
    </source>
</evidence>
<name>A0AAQ3XZR9_9ENTE</name>
<dbReference type="CDD" id="cd00093">
    <property type="entry name" value="HTH_XRE"/>
    <property type="match status" value="1"/>
</dbReference>
<reference evidence="2" key="1">
    <citation type="submission" date="2017-05" db="EMBL/GenBank/DDBJ databases">
        <authorList>
            <consortium name="The Broad Institute Genomics Platform"/>
            <consortium name="The Broad Institute Genomic Center for Infectious Diseases"/>
            <person name="Earl A."/>
            <person name="Manson A."/>
            <person name="Schwartman J."/>
            <person name="Gilmore M."/>
            <person name="Abouelleil A."/>
            <person name="Cao P."/>
            <person name="Chapman S."/>
            <person name="Cusick C."/>
            <person name="Shea T."/>
            <person name="Young S."/>
            <person name="Neafsey D."/>
            <person name="Nusbaum C."/>
            <person name="Birren B."/>
        </authorList>
    </citation>
    <scope>NUCLEOTIDE SEQUENCE</scope>
    <source>
        <strain evidence="2">9E7_DIV0242</strain>
    </source>
</reference>
<dbReference type="Proteomes" id="UP000195141">
    <property type="component" value="Chromosome"/>
</dbReference>
<sequence length="183" mass="21038">MDYNKYREEIMILHDKLKSTNKTEYMIANGRMCDMLTQKLPSLNLHNRILQLAKEHDTTIATIEKICGFGNGTIGRWKNSMPSIEKIIKVADFFNVGIDTLIGRNIDNANKIDYVKLEDVLSENTTLIFERPNDLTGEGNFMKLGNREKLLLLEIAKYIDMPDEGVKATRHWMNEVSEELKGD</sequence>
<dbReference type="SUPFAM" id="SSF47413">
    <property type="entry name" value="lambda repressor-like DNA-binding domains"/>
    <property type="match status" value="1"/>
</dbReference>
<protein>
    <recommendedName>
        <fullName evidence="1">HTH cro/C1-type domain-containing protein</fullName>
    </recommendedName>
</protein>
<dbReference type="InterPro" id="IPR010982">
    <property type="entry name" value="Lambda_DNA-bd_dom_sf"/>
</dbReference>
<evidence type="ECO:0000259" key="1">
    <source>
        <dbReference type="PROSITE" id="PS50943"/>
    </source>
</evidence>
<dbReference type="SMART" id="SM00530">
    <property type="entry name" value="HTH_XRE"/>
    <property type="match status" value="1"/>
</dbReference>
<keyword evidence="3" id="KW-1185">Reference proteome</keyword>
<dbReference type="EMBL" id="CP147247">
    <property type="protein sequence ID" value="WYJ88813.1"/>
    <property type="molecule type" value="Genomic_DNA"/>
</dbReference>
<dbReference type="InterPro" id="IPR001387">
    <property type="entry name" value="Cro/C1-type_HTH"/>
</dbReference>
<organism evidence="2 3">
    <name type="scientific">Candidatus Enterococcus clewellii</name>
    <dbReference type="NCBI Taxonomy" id="1834193"/>
    <lineage>
        <taxon>Bacteria</taxon>
        <taxon>Bacillati</taxon>
        <taxon>Bacillota</taxon>
        <taxon>Bacilli</taxon>
        <taxon>Lactobacillales</taxon>
        <taxon>Enterococcaceae</taxon>
        <taxon>Enterococcus</taxon>
    </lineage>
</organism>
<dbReference type="Gene3D" id="1.10.260.40">
    <property type="entry name" value="lambda repressor-like DNA-binding domains"/>
    <property type="match status" value="1"/>
</dbReference>
<evidence type="ECO:0000313" key="2">
    <source>
        <dbReference type="EMBL" id="WYJ88813.1"/>
    </source>
</evidence>